<organism evidence="3 4">
    <name type="scientific">Streptomyces halobius</name>
    <dbReference type="NCBI Taxonomy" id="2879846"/>
    <lineage>
        <taxon>Bacteria</taxon>
        <taxon>Bacillati</taxon>
        <taxon>Actinomycetota</taxon>
        <taxon>Actinomycetes</taxon>
        <taxon>Kitasatosporales</taxon>
        <taxon>Streptomycetaceae</taxon>
        <taxon>Streptomyces</taxon>
    </lineage>
</organism>
<dbReference type="Pfam" id="PF04203">
    <property type="entry name" value="Sortase"/>
    <property type="match status" value="1"/>
</dbReference>
<dbReference type="CDD" id="cd05829">
    <property type="entry name" value="Sortase_F"/>
    <property type="match status" value="1"/>
</dbReference>
<dbReference type="EMBL" id="CP086322">
    <property type="protein sequence ID" value="UQA97707.1"/>
    <property type="molecule type" value="Genomic_DNA"/>
</dbReference>
<sequence length="220" mass="22944">MGAPEERHPETPGPHRPKWGVIALVGLTGLALVRNGLSDEADGPPQPHGAVRRVSPTDSRPDVSAPAPLPRSAAARVTIPSIKVSAPVIPVGLDKDGWIAAPPPKNPRLAGWYKDAPAPGENGTAVVVGHVDNFSGPAVFYGLGGLKKGNTIRVTREDGRTVVFEVYGIQVFAKKDFPSRQVYGATGRPELRVLTCGGGYSANSGYAGNVVVFARMTGVG</sequence>
<feature type="region of interest" description="Disordered" evidence="2">
    <location>
        <begin position="36"/>
        <end position="72"/>
    </location>
</feature>
<reference evidence="3" key="1">
    <citation type="submission" date="2021-10" db="EMBL/GenBank/DDBJ databases">
        <title>Streptomyces nigrumlapis sp.nov.,an antimicrobial producing actinobacterium isolated from Black Gobi rocks.</title>
        <authorList>
            <person name="Wen Y."/>
            <person name="Zhang W."/>
            <person name="Liu X.G."/>
        </authorList>
    </citation>
    <scope>NUCLEOTIDE SEQUENCE</scope>
    <source>
        <strain evidence="3">ST13-2-2</strain>
    </source>
</reference>
<evidence type="ECO:0000256" key="2">
    <source>
        <dbReference type="SAM" id="MobiDB-lite"/>
    </source>
</evidence>
<dbReference type="Gene3D" id="2.40.260.10">
    <property type="entry name" value="Sortase"/>
    <property type="match status" value="1"/>
</dbReference>
<dbReference type="InterPro" id="IPR005754">
    <property type="entry name" value="Sortase"/>
</dbReference>
<evidence type="ECO:0000313" key="3">
    <source>
        <dbReference type="EMBL" id="UQA97707.1"/>
    </source>
</evidence>
<dbReference type="InterPro" id="IPR023365">
    <property type="entry name" value="Sortase_dom-sf"/>
</dbReference>
<protein>
    <submittedName>
        <fullName evidence="3">Class F sortase</fullName>
    </submittedName>
</protein>
<proteinExistence type="predicted"/>
<dbReference type="InterPro" id="IPR042001">
    <property type="entry name" value="Sortase_F"/>
</dbReference>
<dbReference type="SUPFAM" id="SSF63817">
    <property type="entry name" value="Sortase"/>
    <property type="match status" value="1"/>
</dbReference>
<evidence type="ECO:0000256" key="1">
    <source>
        <dbReference type="ARBA" id="ARBA00022801"/>
    </source>
</evidence>
<accession>A0ABY4MJ50</accession>
<dbReference type="Proteomes" id="UP000830115">
    <property type="component" value="Chromosome"/>
</dbReference>
<gene>
    <name evidence="3" type="ORF">K9S39_12030</name>
</gene>
<evidence type="ECO:0000313" key="4">
    <source>
        <dbReference type="Proteomes" id="UP000830115"/>
    </source>
</evidence>
<dbReference type="NCBIfam" id="NF033748">
    <property type="entry name" value="class_F_sortase"/>
    <property type="match status" value="1"/>
</dbReference>
<keyword evidence="1" id="KW-0378">Hydrolase</keyword>
<name>A0ABY4MJ50_9ACTN</name>
<keyword evidence="4" id="KW-1185">Reference proteome</keyword>